<evidence type="ECO:0008006" key="4">
    <source>
        <dbReference type="Google" id="ProtNLM"/>
    </source>
</evidence>
<dbReference type="InterPro" id="IPR000408">
    <property type="entry name" value="Reg_chr_condens"/>
</dbReference>
<dbReference type="Gene3D" id="2.130.10.30">
    <property type="entry name" value="Regulator of chromosome condensation 1/beta-lactamase-inhibitor protein II"/>
    <property type="match status" value="1"/>
</dbReference>
<dbReference type="SUPFAM" id="SSF50985">
    <property type="entry name" value="RCC1/BLIP-II"/>
    <property type="match status" value="1"/>
</dbReference>
<proteinExistence type="predicted"/>
<keyword evidence="3" id="KW-1185">Reference proteome</keyword>
<reference evidence="2 3" key="1">
    <citation type="submission" date="2024-01" db="EMBL/GenBank/DDBJ databases">
        <title>Comparative genomics of Cryptococcus and Kwoniella reveals pathogenesis evolution and contrasting modes of karyotype evolution via chromosome fusion or intercentromeric recombination.</title>
        <authorList>
            <person name="Coelho M.A."/>
            <person name="David-Palma M."/>
            <person name="Shea T."/>
            <person name="Bowers K."/>
            <person name="McGinley-Smith S."/>
            <person name="Mohammad A.W."/>
            <person name="Gnirke A."/>
            <person name="Yurkov A.M."/>
            <person name="Nowrousian M."/>
            <person name="Sun S."/>
            <person name="Cuomo C.A."/>
            <person name="Heitman J."/>
        </authorList>
    </citation>
    <scope>NUCLEOTIDE SEQUENCE [LARGE SCALE GENOMIC DNA]</scope>
    <source>
        <strain evidence="2">CBS 11374</strain>
    </source>
</reference>
<feature type="repeat" description="RCC1" evidence="1">
    <location>
        <begin position="298"/>
        <end position="358"/>
    </location>
</feature>
<organism evidence="2 3">
    <name type="scientific">Kwoniella shivajii</name>
    <dbReference type="NCBI Taxonomy" id="564305"/>
    <lineage>
        <taxon>Eukaryota</taxon>
        <taxon>Fungi</taxon>
        <taxon>Dikarya</taxon>
        <taxon>Basidiomycota</taxon>
        <taxon>Agaricomycotina</taxon>
        <taxon>Tremellomycetes</taxon>
        <taxon>Tremellales</taxon>
        <taxon>Cryptococcaceae</taxon>
        <taxon>Kwoniella</taxon>
    </lineage>
</organism>
<dbReference type="PANTHER" id="PTHR47563:SF1">
    <property type="entry name" value="PROTEIN FMP25, MITOCHONDRIAL"/>
    <property type="match status" value="1"/>
</dbReference>
<dbReference type="PANTHER" id="PTHR47563">
    <property type="entry name" value="PROTEIN FMP25, MITOCHONDRIAL"/>
    <property type="match status" value="1"/>
</dbReference>
<gene>
    <name evidence="2" type="ORF">IL334_002707</name>
</gene>
<sequence length="555" mass="59394">MSSSTIRRMTSRSLPLIAASALSFTLYTVHTSYSPLLSEAPDSFSTSVKKQKAALAAPFTSYGWGSNKNLTLFPDGQITNVKRPLPLGQLGSTPLRDLVLAEDYGACVDARGDLWMWGSGYDPTGQVEKSLKGKSLRTLAAGPAKLFALSKHGQLYVVPSSKSLQADRQDKSSQSWWSYLFSTDPGVDFVELQVTGGLKWGEKWDGLSVGRNHLLAVTNKGRTFSLPLSTKANSHRQLGTKEEFETPEVTPTLFGQPFPAEKDIRFQTTLSEIPSLSGIAIAQVAASERTSFVRTHNGHVLGFGANETGQIGLGATSSVDIIPVPVEVVLAKCYPSGTKVECTDIKAGSLTTFFTVKRFFPGRQGVFVDVLGCGSGISGALGTGMYTSATGMPVKVKTISGNQEYSEKAKTFLPIGVHNLSISPSPNTHVYATLDTVTLADALGVKEGRYGKDVMAWGANVDYQVGNGKRSSTAIPQHLPPIGPKAIDALGIDPKQEAALSSGTQSPMPHSRLQLHVKKANAYDLNGKLISRKVKCEETIVAGYNASALYNKIID</sequence>
<dbReference type="GeneID" id="87954838"/>
<dbReference type="PROSITE" id="PS50012">
    <property type="entry name" value="RCC1_3"/>
    <property type="match status" value="1"/>
</dbReference>
<evidence type="ECO:0000256" key="1">
    <source>
        <dbReference type="PROSITE-ProRule" id="PRU00235"/>
    </source>
</evidence>
<name>A0ABZ1CW37_9TREE</name>
<dbReference type="Proteomes" id="UP001329825">
    <property type="component" value="Chromosome 3"/>
</dbReference>
<dbReference type="InterPro" id="IPR053245">
    <property type="entry name" value="MitoProcess-Associated"/>
</dbReference>
<evidence type="ECO:0000313" key="3">
    <source>
        <dbReference type="Proteomes" id="UP001329825"/>
    </source>
</evidence>
<dbReference type="Pfam" id="PF00415">
    <property type="entry name" value="RCC1"/>
    <property type="match status" value="1"/>
</dbReference>
<protein>
    <recommendedName>
        <fullName evidence="4">Mitochondrial protein</fullName>
    </recommendedName>
</protein>
<dbReference type="RefSeq" id="XP_062790498.1">
    <property type="nucleotide sequence ID" value="XM_062934447.1"/>
</dbReference>
<dbReference type="EMBL" id="CP141883">
    <property type="protein sequence ID" value="WRT65758.1"/>
    <property type="molecule type" value="Genomic_DNA"/>
</dbReference>
<dbReference type="InterPro" id="IPR009091">
    <property type="entry name" value="RCC1/BLIP-II"/>
</dbReference>
<evidence type="ECO:0000313" key="2">
    <source>
        <dbReference type="EMBL" id="WRT65758.1"/>
    </source>
</evidence>
<accession>A0ABZ1CW37</accession>